<sequence length="323" mass="35647">MELSRDGAALAPNAPTATIRNPEWFVTQRGVSTPTPQRLELHKALKREYLEKYPDVRNESRAMVLAGPPGAGKSTAKGEVLGERSEQYLTVDADEFKAMLLREALRDGSYESFIKPEAVKWLESTGEQFFPLELASLVHEESSMLAKELRDEALREGKNVIIDTVLSSETSARQLGQQLAAEGYTAEVLDVEVSYEISQGRIAKRWQQSYEEATEKGGLGGRWVPSEYARSVFDGPNGKSKSEAAARVLADECPVVQRYRVYRTTQESTSERPAVASWEVDMKRAAPGAALTTPKAAAAAEHYNIAHPQQPQVDPKRGPDLGR</sequence>
<comment type="similarity">
    <text evidence="1">Belongs to the zeta toxin family.</text>
</comment>
<feature type="region of interest" description="Disordered" evidence="7">
    <location>
        <begin position="303"/>
        <end position="323"/>
    </location>
</feature>
<dbReference type="GO" id="GO:0016301">
    <property type="term" value="F:kinase activity"/>
    <property type="evidence" value="ECO:0007669"/>
    <property type="project" value="InterPro"/>
</dbReference>
<evidence type="ECO:0000259" key="8">
    <source>
        <dbReference type="Pfam" id="PF06414"/>
    </source>
</evidence>
<dbReference type="Proteomes" id="UP000545286">
    <property type="component" value="Unassembled WGS sequence"/>
</dbReference>
<gene>
    <name evidence="9" type="ORF">FHX72_003725</name>
</gene>
<name>A0A7W4URY9_9MICO</name>
<evidence type="ECO:0000313" key="9">
    <source>
        <dbReference type="EMBL" id="MBB2959556.1"/>
    </source>
</evidence>
<evidence type="ECO:0000256" key="4">
    <source>
        <dbReference type="ARBA" id="ARBA00022840"/>
    </source>
</evidence>
<dbReference type="EMBL" id="JACHWJ010000012">
    <property type="protein sequence ID" value="MBB2959556.1"/>
    <property type="molecule type" value="Genomic_DNA"/>
</dbReference>
<dbReference type="InterPro" id="IPR010488">
    <property type="entry name" value="Zeta_toxin_domain"/>
</dbReference>
<dbReference type="Pfam" id="PF06414">
    <property type="entry name" value="Zeta_toxin"/>
    <property type="match status" value="1"/>
</dbReference>
<keyword evidence="10" id="KW-1185">Reference proteome</keyword>
<dbReference type="EC" id="2.7.1.176" evidence="2"/>
<accession>A0A7W4URY9</accession>
<evidence type="ECO:0000256" key="1">
    <source>
        <dbReference type="ARBA" id="ARBA00009104"/>
    </source>
</evidence>
<evidence type="ECO:0000256" key="7">
    <source>
        <dbReference type="SAM" id="MobiDB-lite"/>
    </source>
</evidence>
<keyword evidence="9" id="KW-0808">Transferase</keyword>
<dbReference type="Gene3D" id="3.40.50.300">
    <property type="entry name" value="P-loop containing nucleotide triphosphate hydrolases"/>
    <property type="match status" value="1"/>
</dbReference>
<evidence type="ECO:0000256" key="2">
    <source>
        <dbReference type="ARBA" id="ARBA00011963"/>
    </source>
</evidence>
<dbReference type="AlphaFoldDB" id="A0A7W4URY9"/>
<evidence type="ECO:0000256" key="3">
    <source>
        <dbReference type="ARBA" id="ARBA00022741"/>
    </source>
</evidence>
<dbReference type="SUPFAM" id="SSF52540">
    <property type="entry name" value="P-loop containing nucleoside triphosphate hydrolases"/>
    <property type="match status" value="1"/>
</dbReference>
<feature type="domain" description="Zeta toxin" evidence="8">
    <location>
        <begin position="58"/>
        <end position="237"/>
    </location>
</feature>
<comment type="caution">
    <text evidence="9">The sequence shown here is derived from an EMBL/GenBank/DDBJ whole genome shotgun (WGS) entry which is preliminary data.</text>
</comment>
<dbReference type="InterPro" id="IPR027417">
    <property type="entry name" value="P-loop_NTPase"/>
</dbReference>
<keyword evidence="3" id="KW-0547">Nucleotide-binding</keyword>
<organism evidence="9 10">
    <name type="scientific">Pseudoclavibacter helvolus</name>
    <dbReference type="NCBI Taxonomy" id="255205"/>
    <lineage>
        <taxon>Bacteria</taxon>
        <taxon>Bacillati</taxon>
        <taxon>Actinomycetota</taxon>
        <taxon>Actinomycetes</taxon>
        <taxon>Micrococcales</taxon>
        <taxon>Microbacteriaceae</taxon>
        <taxon>Pseudoclavibacter</taxon>
    </lineage>
</organism>
<protein>
    <recommendedName>
        <fullName evidence="5">UDP-N-acetylglucosamine kinase</fullName>
        <ecNumber evidence="2">2.7.1.176</ecNumber>
    </recommendedName>
    <alternativeName>
        <fullName evidence="5">UDP-N-acetylglucosamine kinase</fullName>
    </alternativeName>
</protein>
<proteinExistence type="inferred from homology"/>
<evidence type="ECO:0000256" key="6">
    <source>
        <dbReference type="ARBA" id="ARBA00048178"/>
    </source>
</evidence>
<keyword evidence="4" id="KW-0067">ATP-binding</keyword>
<feature type="compositionally biased region" description="Basic and acidic residues" evidence="7">
    <location>
        <begin position="314"/>
        <end position="323"/>
    </location>
</feature>
<evidence type="ECO:0000313" key="10">
    <source>
        <dbReference type="Proteomes" id="UP000545286"/>
    </source>
</evidence>
<comment type="catalytic activity">
    <reaction evidence="6">
        <text>UDP-N-acetyl-alpha-D-glucosamine + ATP = UDP-N-acetyl-alpha-D-glucosamine 3'-phosphate + ADP + H(+)</text>
        <dbReference type="Rhea" id="RHEA:32671"/>
        <dbReference type="ChEBI" id="CHEBI:15378"/>
        <dbReference type="ChEBI" id="CHEBI:30616"/>
        <dbReference type="ChEBI" id="CHEBI:57705"/>
        <dbReference type="ChEBI" id="CHEBI:64353"/>
        <dbReference type="ChEBI" id="CHEBI:456216"/>
        <dbReference type="EC" id="2.7.1.176"/>
    </reaction>
</comment>
<dbReference type="GO" id="GO:0005524">
    <property type="term" value="F:ATP binding"/>
    <property type="evidence" value="ECO:0007669"/>
    <property type="project" value="UniProtKB-KW"/>
</dbReference>
<evidence type="ECO:0000256" key="5">
    <source>
        <dbReference type="ARBA" id="ARBA00032897"/>
    </source>
</evidence>
<reference evidence="9 10" key="1">
    <citation type="submission" date="2020-08" db="EMBL/GenBank/DDBJ databases">
        <title>Sequencing the genomes of 1000 actinobacteria strains.</title>
        <authorList>
            <person name="Klenk H.-P."/>
        </authorList>
    </citation>
    <scope>NUCLEOTIDE SEQUENCE [LARGE SCALE GENOMIC DNA]</scope>
    <source>
        <strain evidence="9 10">DSM 20419</strain>
    </source>
</reference>